<protein>
    <submittedName>
        <fullName evidence="2">Uncharacterized protein</fullName>
    </submittedName>
</protein>
<sequence length="76" mass="8174">MSRRKQGKPQHLSKRDFSPAEPVSGAVVPSEELLDSGLSGHPPLGSVLSRLEPPPSRLDLPPPSHLPPRPLPNKTC</sequence>
<evidence type="ECO:0000256" key="1">
    <source>
        <dbReference type="SAM" id="MobiDB-lite"/>
    </source>
</evidence>
<accession>A0AAW0NJ14</accession>
<keyword evidence="3" id="KW-1185">Reference proteome</keyword>
<proteinExistence type="predicted"/>
<evidence type="ECO:0000313" key="3">
    <source>
        <dbReference type="Proteomes" id="UP001460270"/>
    </source>
</evidence>
<feature type="region of interest" description="Disordered" evidence="1">
    <location>
        <begin position="1"/>
        <end position="76"/>
    </location>
</feature>
<dbReference type="EMBL" id="JBBPFD010000013">
    <property type="protein sequence ID" value="KAK7901323.1"/>
    <property type="molecule type" value="Genomic_DNA"/>
</dbReference>
<name>A0AAW0NJ14_9GOBI</name>
<dbReference type="Proteomes" id="UP001460270">
    <property type="component" value="Unassembled WGS sequence"/>
</dbReference>
<feature type="compositionally biased region" description="Basic residues" evidence="1">
    <location>
        <begin position="1"/>
        <end position="12"/>
    </location>
</feature>
<evidence type="ECO:0000313" key="2">
    <source>
        <dbReference type="EMBL" id="KAK7901323.1"/>
    </source>
</evidence>
<comment type="caution">
    <text evidence="2">The sequence shown here is derived from an EMBL/GenBank/DDBJ whole genome shotgun (WGS) entry which is preliminary data.</text>
</comment>
<feature type="compositionally biased region" description="Pro residues" evidence="1">
    <location>
        <begin position="52"/>
        <end position="76"/>
    </location>
</feature>
<organism evidence="2 3">
    <name type="scientific">Mugilogobius chulae</name>
    <name type="common">yellowstripe goby</name>
    <dbReference type="NCBI Taxonomy" id="88201"/>
    <lineage>
        <taxon>Eukaryota</taxon>
        <taxon>Metazoa</taxon>
        <taxon>Chordata</taxon>
        <taxon>Craniata</taxon>
        <taxon>Vertebrata</taxon>
        <taxon>Euteleostomi</taxon>
        <taxon>Actinopterygii</taxon>
        <taxon>Neopterygii</taxon>
        <taxon>Teleostei</taxon>
        <taxon>Neoteleostei</taxon>
        <taxon>Acanthomorphata</taxon>
        <taxon>Gobiaria</taxon>
        <taxon>Gobiiformes</taxon>
        <taxon>Gobioidei</taxon>
        <taxon>Gobiidae</taxon>
        <taxon>Gobionellinae</taxon>
        <taxon>Mugilogobius</taxon>
    </lineage>
</organism>
<gene>
    <name evidence="2" type="ORF">WMY93_018092</name>
</gene>
<reference evidence="3" key="1">
    <citation type="submission" date="2024-04" db="EMBL/GenBank/DDBJ databases">
        <title>Salinicola lusitanus LLJ914,a marine bacterium isolated from the Okinawa Trough.</title>
        <authorList>
            <person name="Li J."/>
        </authorList>
    </citation>
    <scope>NUCLEOTIDE SEQUENCE [LARGE SCALE GENOMIC DNA]</scope>
</reference>
<dbReference type="AlphaFoldDB" id="A0AAW0NJ14"/>